<reference evidence="1 2" key="1">
    <citation type="submission" date="2016-12" db="EMBL/GenBank/DDBJ databases">
        <authorList>
            <person name="Song W.-J."/>
            <person name="Kurnit D.M."/>
        </authorList>
    </citation>
    <scope>NUCLEOTIDE SEQUENCE [LARGE SCALE GENOMIC DNA]</scope>
    <source>
        <strain evidence="1 2">IMCC3135</strain>
    </source>
</reference>
<sequence length="81" mass="9497">MLAQRDTFLGDADPVRHRYTSSCIRQRTTPQGLRWHLMGLFYWLRRVATDNRHLTENQRPLQTTVSTTPSITLLRSRIASE</sequence>
<dbReference type="Proteomes" id="UP000250079">
    <property type="component" value="Chromosome"/>
</dbReference>
<dbReference type="EMBL" id="CP018632">
    <property type="protein sequence ID" value="ASJ73413.1"/>
    <property type="molecule type" value="Genomic_DNA"/>
</dbReference>
<evidence type="ECO:0000313" key="1">
    <source>
        <dbReference type="EMBL" id="ASJ73413.1"/>
    </source>
</evidence>
<accession>A0A2Z2NQ34</accession>
<keyword evidence="2" id="KW-1185">Reference proteome</keyword>
<dbReference type="AlphaFoldDB" id="A0A2Z2NQ34"/>
<name>A0A2Z2NQ34_9GAMM</name>
<organism evidence="1 2">
    <name type="scientific">Granulosicoccus antarcticus IMCC3135</name>
    <dbReference type="NCBI Taxonomy" id="1192854"/>
    <lineage>
        <taxon>Bacteria</taxon>
        <taxon>Pseudomonadati</taxon>
        <taxon>Pseudomonadota</taxon>
        <taxon>Gammaproteobacteria</taxon>
        <taxon>Chromatiales</taxon>
        <taxon>Granulosicoccaceae</taxon>
        <taxon>Granulosicoccus</taxon>
    </lineage>
</organism>
<evidence type="ECO:0000313" key="2">
    <source>
        <dbReference type="Proteomes" id="UP000250079"/>
    </source>
</evidence>
<protein>
    <submittedName>
        <fullName evidence="1">Uncharacterized protein</fullName>
    </submittedName>
</protein>
<proteinExistence type="predicted"/>
<dbReference type="KEGG" id="gai:IMCC3135_16655"/>
<gene>
    <name evidence="1" type="ORF">IMCC3135_16655</name>
</gene>